<feature type="binding site" evidence="7">
    <location>
        <begin position="343"/>
        <end position="350"/>
    </location>
    <ligand>
        <name>GTP</name>
        <dbReference type="ChEBI" id="CHEBI:37565"/>
    </ligand>
</feature>
<feature type="binding site" evidence="7">
    <location>
        <begin position="445"/>
        <end position="448"/>
    </location>
    <ligand>
        <name>GTP</name>
        <dbReference type="ChEBI" id="CHEBI:37565"/>
    </ligand>
</feature>
<dbReference type="InterPro" id="IPR027417">
    <property type="entry name" value="P-loop_NTPase"/>
</dbReference>
<evidence type="ECO:0000256" key="9">
    <source>
        <dbReference type="SAM" id="MobiDB-lite"/>
    </source>
</evidence>
<evidence type="ECO:0000256" key="6">
    <source>
        <dbReference type="ARBA" id="ARBA00023134"/>
    </source>
</evidence>
<evidence type="ECO:0000256" key="4">
    <source>
        <dbReference type="ARBA" id="ARBA00022741"/>
    </source>
</evidence>
<comment type="caution">
    <text evidence="11">The sequence shown here is derived from an EMBL/GenBank/DDBJ whole genome shotgun (WGS) entry which is preliminary data.</text>
</comment>
<sequence length="836" mass="92569">MRVHELAKELNTTAKELIEKANTELGVVLKSHSATVSETNIEKIRALYVNKEEKKAKPKAFIVKKQKPKEEQAPSKSEIKPQVAVQKEASTEPQVHAQVAQEPKLKSRLEIVRPAPKKTQAAPSVTQAPSDVKKQQINKIENIPSLTKKNFAKQQSEQKQQDKQKNKPEESKKAQKEEQTQRTPIKRHIISQDIYANQDSRNKKKKKERGYNNKEEEQERISLEKAVQSKHKKHVQETQAVEEVKSVVINRPMTVGELSEKIKKTPAEIIKFLMMQGVMVTVNSPIDVDTAKKAAQNFEIEVLDEDIDAFIEEETMKEEKNKYLLNADESMLSKRAPVVTIMGHVDHGKTTLLDSIRASKHKIVSTEVGGITQSIGAYTVWLDDRKIVFIDTPGHEAFTQMRARGAQSTDIAILVVAADDGVMPQTIEAINHAKSANVPIIVAVNKMDKPDADPDRVLQQLTEHGLIPEKWGGDTICVPVSALQKTGIDELLEYILLVADMQELKAVEKCPATGVIIEANLDKGKGPVATMLVQNGTLKIGDSIVVGTVGGKVRALLDDSGRRVKFAGPSTPVEILGLNEVPQAGDTFEAVENEKVMRQIVQERKQKERSTRLEAMTAAHIKKETLNNDEIKNLNLIIKANTHGSAEAVSQAIQNVKSSKVIPKIIHVGVGDISEADVMLASASGAIILGFTVKEDSNALSAAAKEKVLIKKYDIIYQVLEDVEKTMLSLLEPEIEEVELGKAEVRQVFTVGKTNKIAGCYVLEGKIVRSKTAVLYRNGEQIFKGEIDQLKRFKDDVKEVATGFECGISFAKFNDIQEGDIIEVSTTKEVERVSLV</sequence>
<dbReference type="CDD" id="cd01887">
    <property type="entry name" value="IF2_eIF5B"/>
    <property type="match status" value="1"/>
</dbReference>
<dbReference type="AlphaFoldDB" id="A0A9D1FJ02"/>
<evidence type="ECO:0000313" key="11">
    <source>
        <dbReference type="EMBL" id="HIS74599.1"/>
    </source>
</evidence>
<evidence type="ECO:0000256" key="8">
    <source>
        <dbReference type="RuleBase" id="RU000644"/>
    </source>
</evidence>
<keyword evidence="3 7" id="KW-0396">Initiation factor</keyword>
<evidence type="ECO:0000256" key="7">
    <source>
        <dbReference type="HAMAP-Rule" id="MF_00100"/>
    </source>
</evidence>
<dbReference type="Gene3D" id="1.10.10.2480">
    <property type="match status" value="1"/>
</dbReference>
<dbReference type="Pfam" id="PF00009">
    <property type="entry name" value="GTP_EFTU"/>
    <property type="match status" value="1"/>
</dbReference>
<dbReference type="FunFam" id="2.40.30.10:FF:000008">
    <property type="entry name" value="Translation initiation factor IF-2"/>
    <property type="match status" value="1"/>
</dbReference>
<feature type="compositionally biased region" description="Basic and acidic residues" evidence="9">
    <location>
        <begin position="68"/>
        <end position="79"/>
    </location>
</feature>
<name>A0A9D1FJ02_9BACT</name>
<feature type="region of interest" description="Disordered" evidence="9">
    <location>
        <begin position="53"/>
        <end position="238"/>
    </location>
</feature>
<comment type="function">
    <text evidence="7 8">One of the essential components for the initiation of protein synthesis. Protects formylmethionyl-tRNA from spontaneous hydrolysis and promotes its binding to the 30S ribosomal subunits. Also involved in the hydrolysis of GTP during the formation of the 70S ribosomal complex.</text>
</comment>
<dbReference type="PANTHER" id="PTHR43381:SF5">
    <property type="entry name" value="TR-TYPE G DOMAIN-CONTAINING PROTEIN"/>
    <property type="match status" value="1"/>
</dbReference>
<dbReference type="CDD" id="cd03692">
    <property type="entry name" value="mtIF2_IVc"/>
    <property type="match status" value="1"/>
</dbReference>
<feature type="domain" description="Tr-type G" evidence="10">
    <location>
        <begin position="334"/>
        <end position="505"/>
    </location>
</feature>
<evidence type="ECO:0000256" key="2">
    <source>
        <dbReference type="ARBA" id="ARBA00020675"/>
    </source>
</evidence>
<dbReference type="InterPro" id="IPR023115">
    <property type="entry name" value="TIF_IF2_dom3"/>
</dbReference>
<dbReference type="GO" id="GO:0003743">
    <property type="term" value="F:translation initiation factor activity"/>
    <property type="evidence" value="ECO:0007669"/>
    <property type="project" value="UniProtKB-UniRule"/>
</dbReference>
<evidence type="ECO:0000313" key="12">
    <source>
        <dbReference type="Proteomes" id="UP000886865"/>
    </source>
</evidence>
<dbReference type="SUPFAM" id="SSF52156">
    <property type="entry name" value="Initiation factor IF2/eIF5b, domain 3"/>
    <property type="match status" value="1"/>
</dbReference>
<dbReference type="Pfam" id="PF22042">
    <property type="entry name" value="EF-G_D2"/>
    <property type="match status" value="1"/>
</dbReference>
<dbReference type="NCBIfam" id="TIGR00231">
    <property type="entry name" value="small_GTP"/>
    <property type="match status" value="1"/>
</dbReference>
<dbReference type="PROSITE" id="PS51722">
    <property type="entry name" value="G_TR_2"/>
    <property type="match status" value="1"/>
</dbReference>
<dbReference type="FunFam" id="3.40.50.10050:FF:000001">
    <property type="entry name" value="Translation initiation factor IF-2"/>
    <property type="match status" value="1"/>
</dbReference>
<dbReference type="InterPro" id="IPR009000">
    <property type="entry name" value="Transl_B-barrel_sf"/>
</dbReference>
<keyword evidence="4 7" id="KW-0547">Nucleotide-binding</keyword>
<feature type="compositionally biased region" description="Polar residues" evidence="9">
    <location>
        <begin position="121"/>
        <end position="148"/>
    </location>
</feature>
<dbReference type="InterPro" id="IPR000178">
    <property type="entry name" value="TF_IF2_bacterial-like"/>
</dbReference>
<dbReference type="InterPro" id="IPR044145">
    <property type="entry name" value="IF2_II"/>
</dbReference>
<dbReference type="FunFam" id="2.40.30.10:FF:000007">
    <property type="entry name" value="Translation initiation factor IF-2"/>
    <property type="match status" value="1"/>
</dbReference>
<dbReference type="PANTHER" id="PTHR43381">
    <property type="entry name" value="TRANSLATION INITIATION FACTOR IF-2-RELATED"/>
    <property type="match status" value="1"/>
</dbReference>
<dbReference type="InterPro" id="IPR005225">
    <property type="entry name" value="Small_GTP-bd"/>
</dbReference>
<dbReference type="FunFam" id="3.40.50.300:FF:000019">
    <property type="entry name" value="Translation initiation factor IF-2"/>
    <property type="match status" value="1"/>
</dbReference>
<comment type="similarity">
    <text evidence="1 7 8">Belongs to the TRAFAC class translation factor GTPase superfamily. Classic translation factor GTPase family. IF-2 subfamily.</text>
</comment>
<dbReference type="EMBL" id="DVJQ01000050">
    <property type="protein sequence ID" value="HIS74599.1"/>
    <property type="molecule type" value="Genomic_DNA"/>
</dbReference>
<dbReference type="InterPro" id="IPR006847">
    <property type="entry name" value="IF2_N"/>
</dbReference>
<dbReference type="Gene3D" id="3.40.50.10050">
    <property type="entry name" value="Translation initiation factor IF- 2, domain 3"/>
    <property type="match status" value="1"/>
</dbReference>
<dbReference type="GO" id="GO:0003924">
    <property type="term" value="F:GTPase activity"/>
    <property type="evidence" value="ECO:0007669"/>
    <property type="project" value="UniProtKB-UniRule"/>
</dbReference>
<dbReference type="PROSITE" id="PS01176">
    <property type="entry name" value="IF2"/>
    <property type="match status" value="1"/>
</dbReference>
<dbReference type="InterPro" id="IPR000795">
    <property type="entry name" value="T_Tr_GTP-bd_dom"/>
</dbReference>
<feature type="compositionally biased region" description="Basic and acidic residues" evidence="9">
    <location>
        <begin position="159"/>
        <end position="180"/>
    </location>
</feature>
<dbReference type="SUPFAM" id="SSF52540">
    <property type="entry name" value="P-loop containing nucleoside triphosphate hydrolases"/>
    <property type="match status" value="1"/>
</dbReference>
<feature type="compositionally biased region" description="Basic and acidic residues" evidence="9">
    <location>
        <begin position="209"/>
        <end position="223"/>
    </location>
</feature>
<feature type="binding site" evidence="7">
    <location>
        <begin position="391"/>
        <end position="395"/>
    </location>
    <ligand>
        <name>GTP</name>
        <dbReference type="ChEBI" id="CHEBI:37565"/>
    </ligand>
</feature>
<accession>A0A9D1FJ02</accession>
<dbReference type="GO" id="GO:0005829">
    <property type="term" value="C:cytosol"/>
    <property type="evidence" value="ECO:0007669"/>
    <property type="project" value="TreeGrafter"/>
</dbReference>
<organism evidence="11 12">
    <name type="scientific">Candidatus Galligastranaerophilus intestinavium</name>
    <dbReference type="NCBI Taxonomy" id="2840836"/>
    <lineage>
        <taxon>Bacteria</taxon>
        <taxon>Candidatus Galligastranaerophilus</taxon>
    </lineage>
</organism>
<dbReference type="InterPro" id="IPR053905">
    <property type="entry name" value="EF-G-like_DII"/>
</dbReference>
<dbReference type="GO" id="GO:0005525">
    <property type="term" value="F:GTP binding"/>
    <property type="evidence" value="ECO:0007669"/>
    <property type="project" value="UniProtKB-KW"/>
</dbReference>
<feature type="compositionally biased region" description="Basic residues" evidence="9">
    <location>
        <begin position="56"/>
        <end position="67"/>
    </location>
</feature>
<dbReference type="CDD" id="cd03702">
    <property type="entry name" value="IF2_mtIF2_II"/>
    <property type="match status" value="1"/>
</dbReference>
<comment type="subcellular location">
    <subcellularLocation>
        <location evidence="7">Cytoplasm</location>
    </subcellularLocation>
</comment>
<keyword evidence="7" id="KW-0963">Cytoplasm</keyword>
<comment type="caution">
    <text evidence="7">Lacks conserved residue(s) required for the propagation of feature annotation.</text>
</comment>
<keyword evidence="5 7" id="KW-0648">Protein biosynthesis</keyword>
<evidence type="ECO:0000256" key="1">
    <source>
        <dbReference type="ARBA" id="ARBA00007733"/>
    </source>
</evidence>
<gene>
    <name evidence="7 11" type="primary">infB</name>
    <name evidence="11" type="ORF">IAA86_06230</name>
</gene>
<dbReference type="NCBIfam" id="TIGR00487">
    <property type="entry name" value="IF-2"/>
    <property type="match status" value="1"/>
</dbReference>
<proteinExistence type="inferred from homology"/>
<dbReference type="Pfam" id="PF04760">
    <property type="entry name" value="IF2_N"/>
    <property type="match status" value="2"/>
</dbReference>
<dbReference type="Gene3D" id="3.40.50.300">
    <property type="entry name" value="P-loop containing nucleotide triphosphate hydrolases"/>
    <property type="match status" value="1"/>
</dbReference>
<dbReference type="Gene3D" id="2.40.30.10">
    <property type="entry name" value="Translation factors"/>
    <property type="match status" value="2"/>
</dbReference>
<reference evidence="11" key="2">
    <citation type="journal article" date="2021" name="PeerJ">
        <title>Extensive microbial diversity within the chicken gut microbiome revealed by metagenomics and culture.</title>
        <authorList>
            <person name="Gilroy R."/>
            <person name="Ravi A."/>
            <person name="Getino M."/>
            <person name="Pursley I."/>
            <person name="Horton D.L."/>
            <person name="Alikhan N.F."/>
            <person name="Baker D."/>
            <person name="Gharbi K."/>
            <person name="Hall N."/>
            <person name="Watson M."/>
            <person name="Adriaenssens E.M."/>
            <person name="Foster-Nyarko E."/>
            <person name="Jarju S."/>
            <person name="Secka A."/>
            <person name="Antonio M."/>
            <person name="Oren A."/>
            <person name="Chaudhuri R.R."/>
            <person name="La Ragione R."/>
            <person name="Hildebrand F."/>
            <person name="Pallen M.J."/>
        </authorList>
    </citation>
    <scope>NUCLEOTIDE SEQUENCE</scope>
    <source>
        <strain evidence="11">CHK152-2871</strain>
    </source>
</reference>
<keyword evidence="6 7" id="KW-0342">GTP-binding</keyword>
<evidence type="ECO:0000256" key="3">
    <source>
        <dbReference type="ARBA" id="ARBA00022540"/>
    </source>
</evidence>
<evidence type="ECO:0000259" key="10">
    <source>
        <dbReference type="PROSITE" id="PS51722"/>
    </source>
</evidence>
<reference evidence="11" key="1">
    <citation type="submission" date="2020-10" db="EMBL/GenBank/DDBJ databases">
        <authorList>
            <person name="Gilroy R."/>
        </authorList>
    </citation>
    <scope>NUCLEOTIDE SEQUENCE</scope>
    <source>
        <strain evidence="11">CHK152-2871</strain>
    </source>
</reference>
<dbReference type="InterPro" id="IPR015760">
    <property type="entry name" value="TIF_IF2"/>
</dbReference>
<protein>
    <recommendedName>
        <fullName evidence="2 7">Translation initiation factor IF-2</fullName>
    </recommendedName>
</protein>
<dbReference type="SUPFAM" id="SSF50447">
    <property type="entry name" value="Translation proteins"/>
    <property type="match status" value="2"/>
</dbReference>
<dbReference type="HAMAP" id="MF_00100_B">
    <property type="entry name" value="IF_2_B"/>
    <property type="match status" value="1"/>
</dbReference>
<dbReference type="Pfam" id="PF11987">
    <property type="entry name" value="IF-2"/>
    <property type="match status" value="1"/>
</dbReference>
<dbReference type="InterPro" id="IPR036925">
    <property type="entry name" value="TIF_IF2_dom3_sf"/>
</dbReference>
<evidence type="ECO:0000256" key="5">
    <source>
        <dbReference type="ARBA" id="ARBA00022917"/>
    </source>
</evidence>
<dbReference type="Proteomes" id="UP000886865">
    <property type="component" value="Unassembled WGS sequence"/>
</dbReference>